<protein>
    <submittedName>
        <fullName evidence="2">Uncharacterized protein</fullName>
    </submittedName>
</protein>
<sequence length="105" mass="11791">MFKKIFILMFICVLWLPANLETVQASGFSTWEGTILTKHSPISVVTSPAVSPKLSDDETKRLREAYGLEQPETEPRQSIGDFGASLSVQELLAWAFALFLSWAWL</sequence>
<reference evidence="2 3" key="1">
    <citation type="submission" date="2020-08" db="EMBL/GenBank/DDBJ databases">
        <title>Genomic Encyclopedia of Type Strains, Phase III (KMG-III): the genomes of soil and plant-associated and newly described type strains.</title>
        <authorList>
            <person name="Whitman W."/>
        </authorList>
    </citation>
    <scope>NUCLEOTIDE SEQUENCE [LARGE SCALE GENOMIC DNA]</scope>
    <source>
        <strain evidence="2 3">CECT 5831</strain>
    </source>
</reference>
<evidence type="ECO:0000313" key="2">
    <source>
        <dbReference type="EMBL" id="MBB3125608.1"/>
    </source>
</evidence>
<dbReference type="AlphaFoldDB" id="A0A839TJN9"/>
<comment type="caution">
    <text evidence="2">The sequence shown here is derived from an EMBL/GenBank/DDBJ whole genome shotgun (WGS) entry which is preliminary data.</text>
</comment>
<evidence type="ECO:0000256" key="1">
    <source>
        <dbReference type="SAM" id="SignalP"/>
    </source>
</evidence>
<evidence type="ECO:0000313" key="3">
    <source>
        <dbReference type="Proteomes" id="UP000517523"/>
    </source>
</evidence>
<name>A0A839TJN9_9BACL</name>
<dbReference type="Proteomes" id="UP000517523">
    <property type="component" value="Unassembled WGS sequence"/>
</dbReference>
<accession>A0A839TJN9</accession>
<feature type="chain" id="PRO_5039533144" evidence="1">
    <location>
        <begin position="21"/>
        <end position="105"/>
    </location>
</feature>
<proteinExistence type="predicted"/>
<dbReference type="EMBL" id="JACHXJ010000001">
    <property type="protein sequence ID" value="MBB3125608.1"/>
    <property type="molecule type" value="Genomic_DNA"/>
</dbReference>
<feature type="signal peptide" evidence="1">
    <location>
        <begin position="1"/>
        <end position="20"/>
    </location>
</feature>
<organism evidence="2 3">
    <name type="scientific">Paenibacillus rhizosphaerae</name>
    <dbReference type="NCBI Taxonomy" id="297318"/>
    <lineage>
        <taxon>Bacteria</taxon>
        <taxon>Bacillati</taxon>
        <taxon>Bacillota</taxon>
        <taxon>Bacilli</taxon>
        <taxon>Bacillales</taxon>
        <taxon>Paenibacillaceae</taxon>
        <taxon>Paenibacillus</taxon>
    </lineage>
</organism>
<gene>
    <name evidence="2" type="ORF">FHS19_000262</name>
</gene>
<keyword evidence="1" id="KW-0732">Signal</keyword>
<dbReference type="RefSeq" id="WP_183577516.1">
    <property type="nucleotide sequence ID" value="NZ_JACHXJ010000001.1"/>
</dbReference>